<dbReference type="RefSeq" id="WP_311333586.1">
    <property type="nucleotide sequence ID" value="NZ_JAVRHZ010000007.1"/>
</dbReference>
<keyword evidence="10" id="KW-1185">Reference proteome</keyword>
<evidence type="ECO:0000256" key="4">
    <source>
        <dbReference type="ARBA" id="ARBA00022741"/>
    </source>
</evidence>
<keyword evidence="4 6" id="KW-0547">Nucleotide-binding</keyword>
<proteinExistence type="inferred from homology"/>
<comment type="caution">
    <text evidence="9">The sequence shown here is derived from an EMBL/GenBank/DDBJ whole genome shotgun (WGS) entry which is preliminary data.</text>
</comment>
<dbReference type="NCBIfam" id="TIGR00455">
    <property type="entry name" value="apsK"/>
    <property type="match status" value="1"/>
</dbReference>
<evidence type="ECO:0000256" key="3">
    <source>
        <dbReference type="ARBA" id="ARBA00022679"/>
    </source>
</evidence>
<dbReference type="PANTHER" id="PTHR42700">
    <property type="entry name" value="SULFATE ADENYLYLTRANSFERASE"/>
    <property type="match status" value="1"/>
</dbReference>
<accession>A0ABU2YFS1</accession>
<protein>
    <recommendedName>
        <fullName evidence="2 6">Adenylyl-sulfate kinase</fullName>
        <ecNumber evidence="2 6">2.7.1.25</ecNumber>
    </recommendedName>
    <alternativeName>
        <fullName evidence="6">APS kinase</fullName>
    </alternativeName>
    <alternativeName>
        <fullName evidence="6">ATP adenosine-5'-phosphosulfate 3'-phosphotransferase</fullName>
    </alternativeName>
    <alternativeName>
        <fullName evidence="6">Adenosine-5'-phosphosulfate kinase</fullName>
    </alternativeName>
</protein>
<evidence type="ECO:0000256" key="5">
    <source>
        <dbReference type="ARBA" id="ARBA00022840"/>
    </source>
</evidence>
<evidence type="ECO:0000256" key="6">
    <source>
        <dbReference type="HAMAP-Rule" id="MF_00065"/>
    </source>
</evidence>
<evidence type="ECO:0000313" key="10">
    <source>
        <dbReference type="Proteomes" id="UP001254488"/>
    </source>
</evidence>
<feature type="active site" description="Phosphoserine intermediate" evidence="6">
    <location>
        <position position="106"/>
    </location>
</feature>
<dbReference type="InterPro" id="IPR027417">
    <property type="entry name" value="P-loop_NTPase"/>
</dbReference>
<evidence type="ECO:0000256" key="7">
    <source>
        <dbReference type="RuleBase" id="RU004347"/>
    </source>
</evidence>
<dbReference type="GO" id="GO:0004020">
    <property type="term" value="F:adenylylsulfate kinase activity"/>
    <property type="evidence" value="ECO:0007669"/>
    <property type="project" value="UniProtKB-EC"/>
</dbReference>
<evidence type="ECO:0000256" key="1">
    <source>
        <dbReference type="ARBA" id="ARBA00001823"/>
    </source>
</evidence>
<keyword evidence="6" id="KW-0597">Phosphoprotein</keyword>
<dbReference type="SUPFAM" id="SSF52540">
    <property type="entry name" value="P-loop containing nucleoside triphosphate hydrolases"/>
    <property type="match status" value="1"/>
</dbReference>
<name>A0ABU2YFS1_9FLAO</name>
<comment type="function">
    <text evidence="6 7">Catalyzes the synthesis of activated sulfate.</text>
</comment>
<gene>
    <name evidence="6 9" type="primary">cysC</name>
    <name evidence="9" type="ORF">RM538_11495</name>
</gene>
<keyword evidence="6 7" id="KW-0418">Kinase</keyword>
<comment type="similarity">
    <text evidence="6 7">Belongs to the APS kinase family.</text>
</comment>
<comment type="pathway">
    <text evidence="6 7">Sulfur metabolism; hydrogen sulfide biosynthesis; sulfite from sulfate: step 2/3.</text>
</comment>
<comment type="catalytic activity">
    <reaction evidence="1 6 7">
        <text>adenosine 5'-phosphosulfate + ATP = 3'-phosphoadenylyl sulfate + ADP + H(+)</text>
        <dbReference type="Rhea" id="RHEA:24152"/>
        <dbReference type="ChEBI" id="CHEBI:15378"/>
        <dbReference type="ChEBI" id="CHEBI:30616"/>
        <dbReference type="ChEBI" id="CHEBI:58243"/>
        <dbReference type="ChEBI" id="CHEBI:58339"/>
        <dbReference type="ChEBI" id="CHEBI:456216"/>
        <dbReference type="EC" id="2.7.1.25"/>
    </reaction>
</comment>
<dbReference type="HAMAP" id="MF_00065">
    <property type="entry name" value="Adenylyl_sulf_kinase"/>
    <property type="match status" value="1"/>
</dbReference>
<dbReference type="Pfam" id="PF01583">
    <property type="entry name" value="APS_kinase"/>
    <property type="match status" value="1"/>
</dbReference>
<dbReference type="InterPro" id="IPR050512">
    <property type="entry name" value="Sulf_AdTrans/APS_kinase"/>
</dbReference>
<evidence type="ECO:0000259" key="8">
    <source>
        <dbReference type="Pfam" id="PF01583"/>
    </source>
</evidence>
<dbReference type="CDD" id="cd02027">
    <property type="entry name" value="APSK"/>
    <property type="match status" value="1"/>
</dbReference>
<dbReference type="InterPro" id="IPR002891">
    <property type="entry name" value="APS"/>
</dbReference>
<evidence type="ECO:0000256" key="2">
    <source>
        <dbReference type="ARBA" id="ARBA00012121"/>
    </source>
</evidence>
<dbReference type="EMBL" id="JAVRHZ010000007">
    <property type="protein sequence ID" value="MDT0556635.1"/>
    <property type="molecule type" value="Genomic_DNA"/>
</dbReference>
<dbReference type="EC" id="2.7.1.25" evidence="2 6"/>
<dbReference type="Gene3D" id="3.40.50.300">
    <property type="entry name" value="P-loop containing nucleotide triphosphate hydrolases"/>
    <property type="match status" value="1"/>
</dbReference>
<keyword evidence="3 6" id="KW-0808">Transferase</keyword>
<evidence type="ECO:0000313" key="9">
    <source>
        <dbReference type="EMBL" id="MDT0556635.1"/>
    </source>
</evidence>
<feature type="domain" description="APS kinase" evidence="8">
    <location>
        <begin position="25"/>
        <end position="174"/>
    </location>
</feature>
<reference evidence="9 10" key="1">
    <citation type="submission" date="2023-09" db="EMBL/GenBank/DDBJ databases">
        <authorList>
            <person name="Rey-Velasco X."/>
        </authorList>
    </citation>
    <scope>NUCLEOTIDE SEQUENCE [LARGE SCALE GENOMIC DNA]</scope>
    <source>
        <strain evidence="9 10">W242</strain>
    </source>
</reference>
<feature type="binding site" evidence="6">
    <location>
        <begin position="32"/>
        <end position="39"/>
    </location>
    <ligand>
        <name>ATP</name>
        <dbReference type="ChEBI" id="CHEBI:30616"/>
    </ligand>
</feature>
<dbReference type="Proteomes" id="UP001254488">
    <property type="component" value="Unassembled WGS sequence"/>
</dbReference>
<dbReference type="NCBIfam" id="NF003013">
    <property type="entry name" value="PRK03846.1"/>
    <property type="match status" value="1"/>
</dbReference>
<dbReference type="PANTHER" id="PTHR42700:SF1">
    <property type="entry name" value="SULFATE ADENYLYLTRANSFERASE"/>
    <property type="match status" value="1"/>
</dbReference>
<organism evidence="9 10">
    <name type="scientific">Patiriisocius hiemis</name>
    <dbReference type="NCBI Taxonomy" id="3075604"/>
    <lineage>
        <taxon>Bacteria</taxon>
        <taxon>Pseudomonadati</taxon>
        <taxon>Bacteroidota</taxon>
        <taxon>Flavobacteriia</taxon>
        <taxon>Flavobacteriales</taxon>
        <taxon>Flavobacteriaceae</taxon>
        <taxon>Patiriisocius</taxon>
    </lineage>
</organism>
<dbReference type="InterPro" id="IPR059117">
    <property type="entry name" value="APS_kinase_dom"/>
</dbReference>
<sequence length="200" mass="22252">MEENIVPHSFLITKKQRNKLKNHNAFLLWFTGLSGSGKSTIANAVEVALFKQGIHTYTLDGDNVRKGLNSNLSFSPEDRTENIRRIAEVANLMVDAGIVILAAFVSPYEKDRNDIKNIVGEDNYIEIFVNTSVEECERRDVKGLYAKARAGEIKNFTGISAPYEAPQNPAIEIDTTKTSVTEAVSVILNHIENSLKLNNE</sequence>
<keyword evidence="5 6" id="KW-0067">ATP-binding</keyword>